<dbReference type="EMBL" id="CATQJA010002217">
    <property type="protein sequence ID" value="CAJ0570020.1"/>
    <property type="molecule type" value="Genomic_DNA"/>
</dbReference>
<evidence type="ECO:0000256" key="1">
    <source>
        <dbReference type="SAM" id="Phobius"/>
    </source>
</evidence>
<keyword evidence="1" id="KW-1133">Transmembrane helix</keyword>
<dbReference type="InterPro" id="IPR019430">
    <property type="entry name" value="7TM_GPCR_serpentine_rcpt_Srx"/>
</dbReference>
<proteinExistence type="predicted"/>
<accession>A0AA36CJ70</accession>
<evidence type="ECO:0000259" key="2">
    <source>
        <dbReference type="Pfam" id="PF10328"/>
    </source>
</evidence>
<dbReference type="CDD" id="cd00637">
    <property type="entry name" value="7tm_classA_rhodopsin-like"/>
    <property type="match status" value="1"/>
</dbReference>
<keyword evidence="4" id="KW-1185">Reference proteome</keyword>
<feature type="non-terminal residue" evidence="3">
    <location>
        <position position="323"/>
    </location>
</feature>
<feature type="transmembrane region" description="Helical" evidence="1">
    <location>
        <begin position="53"/>
        <end position="70"/>
    </location>
</feature>
<reference evidence="3" key="1">
    <citation type="submission" date="2023-06" db="EMBL/GenBank/DDBJ databases">
        <authorList>
            <person name="Delattre M."/>
        </authorList>
    </citation>
    <scope>NUCLEOTIDE SEQUENCE</scope>
    <source>
        <strain evidence="3">AF72</strain>
    </source>
</reference>
<feature type="transmembrane region" description="Helical" evidence="1">
    <location>
        <begin position="219"/>
        <end position="244"/>
    </location>
</feature>
<sequence length="323" mass="37556">MFELEPHKVASILVWATSCSGMFSNGFVFCWVTKMPSMQNPFGGIAKNQSLTGFLHACGYFFFFAPMLYFDIKAWKDPSVSSWFGQLENTFYDACLYCHLLISLNRITSIWYPTYYDKIFTEYRVHFMNLMVWTLAVGLNFYFLRLADCRILYGEYVWGVVFLNTELCFQIGMAFVVHKGIILTMIIASLDLCTFLKCRVHGRKLLGHTTDTQARNRRIMEITFVTQSFVQAFIFILELLTYFVFVNWTDNKLAKFALKTIAWIMVHSLDGFIAILFNKEFIRKIYHSKQRLTLRYSSSPAKIAQNVDSLNTDSQPVDAEKKL</sequence>
<keyword evidence="1" id="KW-0812">Transmembrane</keyword>
<evidence type="ECO:0000313" key="4">
    <source>
        <dbReference type="Proteomes" id="UP001177023"/>
    </source>
</evidence>
<keyword evidence="1" id="KW-0472">Membrane</keyword>
<evidence type="ECO:0000313" key="3">
    <source>
        <dbReference type="EMBL" id="CAJ0570020.1"/>
    </source>
</evidence>
<dbReference type="Pfam" id="PF10328">
    <property type="entry name" value="7TM_GPCR_Srx"/>
    <property type="match status" value="1"/>
</dbReference>
<dbReference type="AlphaFoldDB" id="A0AA36CJ70"/>
<dbReference type="Proteomes" id="UP001177023">
    <property type="component" value="Unassembled WGS sequence"/>
</dbReference>
<dbReference type="PANTHER" id="PTHR23017:SF25">
    <property type="entry name" value="SERPENTINE RECEPTOR CLASS X 45"/>
    <property type="match status" value="1"/>
</dbReference>
<feature type="domain" description="7TM GPCR serpentine receptor class x (Srx)" evidence="2">
    <location>
        <begin position="17"/>
        <end position="278"/>
    </location>
</feature>
<feature type="transmembrane region" description="Helical" evidence="1">
    <location>
        <begin position="256"/>
        <end position="277"/>
    </location>
</feature>
<dbReference type="PANTHER" id="PTHR23017">
    <property type="entry name" value="SERPENTINE RECEPTOR, CLASS X"/>
    <property type="match status" value="1"/>
</dbReference>
<gene>
    <name evidence="3" type="ORF">MSPICULIGERA_LOCUS8473</name>
</gene>
<organism evidence="3 4">
    <name type="scientific">Mesorhabditis spiculigera</name>
    <dbReference type="NCBI Taxonomy" id="96644"/>
    <lineage>
        <taxon>Eukaryota</taxon>
        <taxon>Metazoa</taxon>
        <taxon>Ecdysozoa</taxon>
        <taxon>Nematoda</taxon>
        <taxon>Chromadorea</taxon>
        <taxon>Rhabditida</taxon>
        <taxon>Rhabditina</taxon>
        <taxon>Rhabditomorpha</taxon>
        <taxon>Rhabditoidea</taxon>
        <taxon>Rhabditidae</taxon>
        <taxon>Mesorhabditinae</taxon>
        <taxon>Mesorhabditis</taxon>
    </lineage>
</organism>
<name>A0AA36CJ70_9BILA</name>
<feature type="transmembrane region" description="Helical" evidence="1">
    <location>
        <begin position="125"/>
        <end position="144"/>
    </location>
</feature>
<dbReference type="SUPFAM" id="SSF81321">
    <property type="entry name" value="Family A G protein-coupled receptor-like"/>
    <property type="match status" value="1"/>
</dbReference>
<protein>
    <recommendedName>
        <fullName evidence="2">7TM GPCR serpentine receptor class x (Srx) domain-containing protein</fullName>
    </recommendedName>
</protein>
<feature type="transmembrane region" description="Helical" evidence="1">
    <location>
        <begin position="12"/>
        <end position="32"/>
    </location>
</feature>
<dbReference type="Gene3D" id="1.20.1070.10">
    <property type="entry name" value="Rhodopsin 7-helix transmembrane proteins"/>
    <property type="match status" value="1"/>
</dbReference>
<comment type="caution">
    <text evidence="3">The sequence shown here is derived from an EMBL/GenBank/DDBJ whole genome shotgun (WGS) entry which is preliminary data.</text>
</comment>